<name>A0ABW3LW18_9GAMM</name>
<dbReference type="RefSeq" id="WP_162375964.1">
    <property type="nucleotide sequence ID" value="NZ_JBHTKN010000005.1"/>
</dbReference>
<organism evidence="3 4">
    <name type="scientific">Pseudoxanthomonas kaohsiungensis</name>
    <dbReference type="NCBI Taxonomy" id="283923"/>
    <lineage>
        <taxon>Bacteria</taxon>
        <taxon>Pseudomonadati</taxon>
        <taxon>Pseudomonadota</taxon>
        <taxon>Gammaproteobacteria</taxon>
        <taxon>Lysobacterales</taxon>
        <taxon>Lysobacteraceae</taxon>
        <taxon>Pseudoxanthomonas</taxon>
    </lineage>
</organism>
<dbReference type="Pfam" id="PF04076">
    <property type="entry name" value="BOF"/>
    <property type="match status" value="1"/>
</dbReference>
<feature type="chain" id="PRO_5045615124" evidence="2">
    <location>
        <begin position="23"/>
        <end position="115"/>
    </location>
</feature>
<dbReference type="NCBIfam" id="NF033674">
    <property type="entry name" value="stress_OB_fold"/>
    <property type="match status" value="1"/>
</dbReference>
<sequence>MKRIVFAFVFCLSVLSASAAMAQFTGPSASGQPTTVSAIGNARIGSYVTLTGNIVNHQRSDYFTFRDDTGEIRVEIASGVWGGRQVGPDTRVRLLGEVDRGPAGRYVWVKTLEVL</sequence>
<dbReference type="Proteomes" id="UP001597033">
    <property type="component" value="Unassembled WGS sequence"/>
</dbReference>
<evidence type="ECO:0000313" key="4">
    <source>
        <dbReference type="Proteomes" id="UP001597033"/>
    </source>
</evidence>
<keyword evidence="1 2" id="KW-0732">Signal</keyword>
<dbReference type="InterPro" id="IPR036700">
    <property type="entry name" value="BOBF_sf"/>
</dbReference>
<accession>A0ABW3LW18</accession>
<protein>
    <submittedName>
        <fullName evidence="3">YgiW/YdeI family stress tolerance OB fold protein</fullName>
    </submittedName>
</protein>
<keyword evidence="4" id="KW-1185">Reference proteome</keyword>
<dbReference type="InterPro" id="IPR005220">
    <property type="entry name" value="CarO-like"/>
</dbReference>
<dbReference type="SUPFAM" id="SSF101756">
    <property type="entry name" value="Hypothetical protein YgiW"/>
    <property type="match status" value="1"/>
</dbReference>
<feature type="signal peptide" evidence="2">
    <location>
        <begin position="1"/>
        <end position="22"/>
    </location>
</feature>
<dbReference type="PANTHER" id="PTHR36571:SF1">
    <property type="entry name" value="PROTEIN YGIW"/>
    <property type="match status" value="1"/>
</dbReference>
<reference evidence="4" key="1">
    <citation type="journal article" date="2019" name="Int. J. Syst. Evol. Microbiol.">
        <title>The Global Catalogue of Microorganisms (GCM) 10K type strain sequencing project: providing services to taxonomists for standard genome sequencing and annotation.</title>
        <authorList>
            <consortium name="The Broad Institute Genomics Platform"/>
            <consortium name="The Broad Institute Genome Sequencing Center for Infectious Disease"/>
            <person name="Wu L."/>
            <person name="Ma J."/>
        </authorList>
    </citation>
    <scope>NUCLEOTIDE SEQUENCE [LARGE SCALE GENOMIC DNA]</scope>
    <source>
        <strain evidence="4">CCUG 55854</strain>
    </source>
</reference>
<evidence type="ECO:0000256" key="1">
    <source>
        <dbReference type="ARBA" id="ARBA00022729"/>
    </source>
</evidence>
<dbReference type="EMBL" id="JBHTKN010000005">
    <property type="protein sequence ID" value="MFD1042408.1"/>
    <property type="molecule type" value="Genomic_DNA"/>
</dbReference>
<dbReference type="PANTHER" id="PTHR36571">
    <property type="entry name" value="PROTEIN YGIW"/>
    <property type="match status" value="1"/>
</dbReference>
<evidence type="ECO:0000256" key="2">
    <source>
        <dbReference type="SAM" id="SignalP"/>
    </source>
</evidence>
<gene>
    <name evidence="3" type="ORF">ACFQ2N_08600</name>
</gene>
<evidence type="ECO:0000313" key="3">
    <source>
        <dbReference type="EMBL" id="MFD1042408.1"/>
    </source>
</evidence>
<dbReference type="Gene3D" id="2.40.50.200">
    <property type="entry name" value="Bacterial OB-fold"/>
    <property type="match status" value="1"/>
</dbReference>
<proteinExistence type="predicted"/>
<comment type="caution">
    <text evidence="3">The sequence shown here is derived from an EMBL/GenBank/DDBJ whole genome shotgun (WGS) entry which is preliminary data.</text>
</comment>